<gene>
    <name evidence="1" type="ORF">FCALED_LOCUS16300</name>
</gene>
<organism evidence="1 2">
    <name type="scientific">Funneliformis caledonium</name>
    <dbReference type="NCBI Taxonomy" id="1117310"/>
    <lineage>
        <taxon>Eukaryota</taxon>
        <taxon>Fungi</taxon>
        <taxon>Fungi incertae sedis</taxon>
        <taxon>Mucoromycota</taxon>
        <taxon>Glomeromycotina</taxon>
        <taxon>Glomeromycetes</taxon>
        <taxon>Glomerales</taxon>
        <taxon>Glomeraceae</taxon>
        <taxon>Funneliformis</taxon>
    </lineage>
</organism>
<dbReference type="AlphaFoldDB" id="A0A9N9NRB9"/>
<dbReference type="Proteomes" id="UP000789570">
    <property type="component" value="Unassembled WGS sequence"/>
</dbReference>
<name>A0A9N9NRB9_9GLOM</name>
<reference evidence="1" key="1">
    <citation type="submission" date="2021-06" db="EMBL/GenBank/DDBJ databases">
        <authorList>
            <person name="Kallberg Y."/>
            <person name="Tangrot J."/>
            <person name="Rosling A."/>
        </authorList>
    </citation>
    <scope>NUCLEOTIDE SEQUENCE</scope>
    <source>
        <strain evidence="1">UK204</strain>
    </source>
</reference>
<sequence>TQSITLSPPLQETLDTISTSTSPSQPTKIDLFNNNSSLLSPTMKETSSTVLPVNSSKASLARSSTTAVSKSREDIPSSSKFIIYTASSKTPTTATMAVSKSIEVVPYSSSSKVITSQATADKLDQRSLSKLLQICQKMNLTLNELTKNQ</sequence>
<evidence type="ECO:0000313" key="2">
    <source>
        <dbReference type="Proteomes" id="UP000789570"/>
    </source>
</evidence>
<proteinExistence type="predicted"/>
<accession>A0A9N9NRB9</accession>
<evidence type="ECO:0000313" key="1">
    <source>
        <dbReference type="EMBL" id="CAG8750781.1"/>
    </source>
</evidence>
<keyword evidence="2" id="KW-1185">Reference proteome</keyword>
<protein>
    <submittedName>
        <fullName evidence="1">16916_t:CDS:1</fullName>
    </submittedName>
</protein>
<feature type="non-terminal residue" evidence="1">
    <location>
        <position position="149"/>
    </location>
</feature>
<dbReference type="EMBL" id="CAJVPQ010018328">
    <property type="protein sequence ID" value="CAG8750781.1"/>
    <property type="molecule type" value="Genomic_DNA"/>
</dbReference>
<comment type="caution">
    <text evidence="1">The sequence shown here is derived from an EMBL/GenBank/DDBJ whole genome shotgun (WGS) entry which is preliminary data.</text>
</comment>
<feature type="non-terminal residue" evidence="1">
    <location>
        <position position="1"/>
    </location>
</feature>